<dbReference type="AlphaFoldDB" id="A0A074VIE1"/>
<dbReference type="PANTHER" id="PTHR42085">
    <property type="entry name" value="F-BOX DOMAIN-CONTAINING PROTEIN"/>
    <property type="match status" value="1"/>
</dbReference>
<organism evidence="1 2">
    <name type="scientific">Aureobasidium melanogenum (strain CBS 110374)</name>
    <name type="common">Aureobasidium pullulans var. melanogenum</name>
    <dbReference type="NCBI Taxonomy" id="1043003"/>
    <lineage>
        <taxon>Eukaryota</taxon>
        <taxon>Fungi</taxon>
        <taxon>Dikarya</taxon>
        <taxon>Ascomycota</taxon>
        <taxon>Pezizomycotina</taxon>
        <taxon>Dothideomycetes</taxon>
        <taxon>Dothideomycetidae</taxon>
        <taxon>Dothideales</taxon>
        <taxon>Saccotheciaceae</taxon>
        <taxon>Aureobasidium</taxon>
    </lineage>
</organism>
<proteinExistence type="predicted"/>
<keyword evidence="2" id="KW-1185">Reference proteome</keyword>
<dbReference type="STRING" id="1043003.A0A074VIE1"/>
<protein>
    <recommendedName>
        <fullName evidence="3">F-box domain-containing protein</fullName>
    </recommendedName>
</protein>
<dbReference type="RefSeq" id="XP_040875872.1">
    <property type="nucleotide sequence ID" value="XM_041023396.1"/>
</dbReference>
<evidence type="ECO:0000313" key="1">
    <source>
        <dbReference type="EMBL" id="KEQ58849.1"/>
    </source>
</evidence>
<dbReference type="PANTHER" id="PTHR42085:SF2">
    <property type="entry name" value="F-BOX DOMAIN-CONTAINING PROTEIN"/>
    <property type="match status" value="1"/>
</dbReference>
<dbReference type="EMBL" id="KL584851">
    <property type="protein sequence ID" value="KEQ58849.1"/>
    <property type="molecule type" value="Genomic_DNA"/>
</dbReference>
<name>A0A074VIE1_AURM1</name>
<evidence type="ECO:0000313" key="2">
    <source>
        <dbReference type="Proteomes" id="UP000030672"/>
    </source>
</evidence>
<dbReference type="GeneID" id="63916769"/>
<sequence>MLANMTAAPWADNFEDEGARYKRQRMSAPSPAHTVVSDPFDSVTTSTTAELPLRPPTIDEYTIHTQQQCRIFQLPYEIREMIYELACVNDGVSAVMRKSTSRHASQDSAKEPAFLRSCRLARFEGQPIFYQKNDFVVRRRDSINFHPRPIMDAPIAYPYSSFNTGVPRWLDNMSSEKIAKIKTVVLVQIARGVYKDAYNEWHRDASACFRLQYSAKSKSGYKIEYVRVDPSGRSDKYAERLCEALEMRMDKLVKDMGIQQWNRQSIWDMAYLL</sequence>
<evidence type="ECO:0008006" key="3">
    <source>
        <dbReference type="Google" id="ProtNLM"/>
    </source>
</evidence>
<dbReference type="InterPro" id="IPR038883">
    <property type="entry name" value="AN11006-like"/>
</dbReference>
<gene>
    <name evidence="1" type="ORF">M437DRAFT_58408</name>
</gene>
<accession>A0A074VIE1</accession>
<reference evidence="1 2" key="1">
    <citation type="journal article" date="2014" name="BMC Genomics">
        <title>Genome sequencing of four Aureobasidium pullulans varieties: biotechnological potential, stress tolerance, and description of new species.</title>
        <authorList>
            <person name="Gostin Ar C."/>
            <person name="Ohm R.A."/>
            <person name="Kogej T."/>
            <person name="Sonjak S."/>
            <person name="Turk M."/>
            <person name="Zajc J."/>
            <person name="Zalar P."/>
            <person name="Grube M."/>
            <person name="Sun H."/>
            <person name="Han J."/>
            <person name="Sharma A."/>
            <person name="Chiniquy J."/>
            <person name="Ngan C.Y."/>
            <person name="Lipzen A."/>
            <person name="Barry K."/>
            <person name="Grigoriev I.V."/>
            <person name="Gunde-Cimerman N."/>
        </authorList>
    </citation>
    <scope>NUCLEOTIDE SEQUENCE [LARGE SCALE GENOMIC DNA]</scope>
    <source>
        <strain evidence="1 2">CBS 110374</strain>
    </source>
</reference>
<dbReference type="HOGENOM" id="CLU_1034333_0_0_1"/>
<dbReference type="Proteomes" id="UP000030672">
    <property type="component" value="Unassembled WGS sequence"/>
</dbReference>